<dbReference type="Pfam" id="PF03171">
    <property type="entry name" value="2OG-FeII_Oxy"/>
    <property type="match status" value="1"/>
</dbReference>
<feature type="domain" description="Fe2OG dioxygenase" evidence="5">
    <location>
        <begin position="144"/>
        <end position="247"/>
    </location>
</feature>
<gene>
    <name evidence="6" type="ORF">TIFTF001_053731</name>
</gene>
<reference evidence="6" key="1">
    <citation type="submission" date="2023-07" db="EMBL/GenBank/DDBJ databases">
        <title>draft genome sequence of fig (Ficus carica).</title>
        <authorList>
            <person name="Takahashi T."/>
            <person name="Nishimura K."/>
        </authorList>
    </citation>
    <scope>NUCLEOTIDE SEQUENCE</scope>
</reference>
<dbReference type="GO" id="GO:0031418">
    <property type="term" value="F:L-ascorbic acid binding"/>
    <property type="evidence" value="ECO:0007669"/>
    <property type="project" value="UniProtKB-KW"/>
</dbReference>
<proteinExistence type="inferred from homology"/>
<accession>A0AA88EFP0</accession>
<organism evidence="6 7">
    <name type="scientific">Ficus carica</name>
    <name type="common">Common fig</name>
    <dbReference type="NCBI Taxonomy" id="3494"/>
    <lineage>
        <taxon>Eukaryota</taxon>
        <taxon>Viridiplantae</taxon>
        <taxon>Streptophyta</taxon>
        <taxon>Embryophyta</taxon>
        <taxon>Tracheophyta</taxon>
        <taxon>Spermatophyta</taxon>
        <taxon>Magnoliopsida</taxon>
        <taxon>eudicotyledons</taxon>
        <taxon>Gunneridae</taxon>
        <taxon>Pentapetalae</taxon>
        <taxon>rosids</taxon>
        <taxon>fabids</taxon>
        <taxon>Rosales</taxon>
        <taxon>Moraceae</taxon>
        <taxon>Ficeae</taxon>
        <taxon>Ficus</taxon>
    </lineage>
</organism>
<sequence>MAGLFSPHLGECMAVRESTWSVFSHGFSKWVVETDTINAYRAVFSLLQCSVEANIINDIRDFYAQMGSGLVCYGSHERNSATHFLARLALSSFGSCIWLDVLPKDEAIEYMKRAEVLIKRLLQVLMKRLNVEDIDKMMEHLLMGATTLNFNYYPNCPNPELAAGVGRHSDISTITILFQDDSGGLYVRREGSEADSWIHVPPVTDALVINVGDVLQIMSNGLYKSVEHRALPNKNRSRISIPIFVSPGQDALVGPLPQVLETGEKPRYKQVLYSDYFKHFFSKPHDGKKVIEFAKILSVK</sequence>
<dbReference type="GO" id="GO:0046872">
    <property type="term" value="F:metal ion binding"/>
    <property type="evidence" value="ECO:0007669"/>
    <property type="project" value="UniProtKB-KW"/>
</dbReference>
<evidence type="ECO:0000256" key="3">
    <source>
        <dbReference type="ARBA" id="ARBA00023004"/>
    </source>
</evidence>
<keyword evidence="2" id="KW-0847">Vitamin C</keyword>
<keyword evidence="1 4" id="KW-0479">Metal-binding</keyword>
<keyword evidence="3 4" id="KW-0408">Iron</keyword>
<evidence type="ECO:0000256" key="1">
    <source>
        <dbReference type="ARBA" id="ARBA00022723"/>
    </source>
</evidence>
<keyword evidence="7" id="KW-1185">Reference proteome</keyword>
<dbReference type="InterPro" id="IPR050295">
    <property type="entry name" value="Plant_2OG-oxidoreductases"/>
</dbReference>
<dbReference type="GO" id="GO:0016491">
    <property type="term" value="F:oxidoreductase activity"/>
    <property type="evidence" value="ECO:0007669"/>
    <property type="project" value="UniProtKB-KW"/>
</dbReference>
<protein>
    <recommendedName>
        <fullName evidence="5">Fe2OG dioxygenase domain-containing protein</fullName>
    </recommendedName>
</protein>
<evidence type="ECO:0000256" key="4">
    <source>
        <dbReference type="RuleBase" id="RU003682"/>
    </source>
</evidence>
<dbReference type="PROSITE" id="PS51471">
    <property type="entry name" value="FE2OG_OXY"/>
    <property type="match status" value="1"/>
</dbReference>
<evidence type="ECO:0000313" key="6">
    <source>
        <dbReference type="EMBL" id="GMN73688.1"/>
    </source>
</evidence>
<dbReference type="InterPro" id="IPR005123">
    <property type="entry name" value="Oxoglu/Fe-dep_dioxygenase_dom"/>
</dbReference>
<comment type="similarity">
    <text evidence="4">Belongs to the iron/ascorbate-dependent oxidoreductase family.</text>
</comment>
<evidence type="ECO:0000259" key="5">
    <source>
        <dbReference type="PROSITE" id="PS51471"/>
    </source>
</evidence>
<keyword evidence="4" id="KW-0560">Oxidoreductase</keyword>
<dbReference type="AlphaFoldDB" id="A0AA88EFP0"/>
<evidence type="ECO:0000313" key="7">
    <source>
        <dbReference type="Proteomes" id="UP001187192"/>
    </source>
</evidence>
<evidence type="ECO:0000256" key="2">
    <source>
        <dbReference type="ARBA" id="ARBA00022896"/>
    </source>
</evidence>
<name>A0AA88EFP0_FICCA</name>
<comment type="caution">
    <text evidence="6">The sequence shown here is derived from an EMBL/GenBank/DDBJ whole genome shotgun (WGS) entry which is preliminary data.</text>
</comment>
<dbReference type="Gene3D" id="2.60.120.330">
    <property type="entry name" value="B-lactam Antibiotic, Isopenicillin N Synthase, Chain"/>
    <property type="match status" value="1"/>
</dbReference>
<dbReference type="EMBL" id="BTGU01013276">
    <property type="protein sequence ID" value="GMN73688.1"/>
    <property type="molecule type" value="Genomic_DNA"/>
</dbReference>
<dbReference type="PANTHER" id="PTHR47991">
    <property type="entry name" value="OXOGLUTARATE/IRON-DEPENDENT DIOXYGENASE"/>
    <property type="match status" value="1"/>
</dbReference>
<dbReference type="InterPro" id="IPR027443">
    <property type="entry name" value="IPNS-like_sf"/>
</dbReference>
<dbReference type="Proteomes" id="UP001187192">
    <property type="component" value="Unassembled WGS sequence"/>
</dbReference>
<dbReference type="InterPro" id="IPR044861">
    <property type="entry name" value="IPNS-like_FE2OG_OXY"/>
</dbReference>
<dbReference type="SUPFAM" id="SSF51197">
    <property type="entry name" value="Clavaminate synthase-like"/>
    <property type="match status" value="1"/>
</dbReference>